<sequence length="77" mass="8825">MKSVRITPEDSSRNGQKITFLLAIGAERQLCQLQTTFRTPDQASSYLHKHRKELERAARERLARGELEDGVVKLTML</sequence>
<gene>
    <name evidence="1" type="ORF">GCM10007857_90100</name>
</gene>
<evidence type="ECO:0000313" key="1">
    <source>
        <dbReference type="EMBL" id="GLR92287.1"/>
    </source>
</evidence>
<accession>A0ABQ6BD92</accession>
<reference evidence="2" key="1">
    <citation type="journal article" date="2019" name="Int. J. Syst. Evol. Microbiol.">
        <title>The Global Catalogue of Microorganisms (GCM) 10K type strain sequencing project: providing services to taxonomists for standard genome sequencing and annotation.</title>
        <authorList>
            <consortium name="The Broad Institute Genomics Platform"/>
            <consortium name="The Broad Institute Genome Sequencing Center for Infectious Disease"/>
            <person name="Wu L."/>
            <person name="Ma J."/>
        </authorList>
    </citation>
    <scope>NUCLEOTIDE SEQUENCE [LARGE SCALE GENOMIC DNA]</scope>
    <source>
        <strain evidence="2">NBRC 102520</strain>
    </source>
</reference>
<protein>
    <recommendedName>
        <fullName evidence="3">DUF1488 domain-containing protein</fullName>
    </recommendedName>
</protein>
<evidence type="ECO:0008006" key="3">
    <source>
        <dbReference type="Google" id="ProtNLM"/>
    </source>
</evidence>
<dbReference type="Proteomes" id="UP001156905">
    <property type="component" value="Unassembled WGS sequence"/>
</dbReference>
<proteinExistence type="predicted"/>
<name>A0ABQ6BD92_9BRAD</name>
<evidence type="ECO:0000313" key="2">
    <source>
        <dbReference type="Proteomes" id="UP001156905"/>
    </source>
</evidence>
<keyword evidence="2" id="KW-1185">Reference proteome</keyword>
<dbReference type="RefSeq" id="WP_284276304.1">
    <property type="nucleotide sequence ID" value="NZ_BSOW01000080.1"/>
</dbReference>
<comment type="caution">
    <text evidence="1">The sequence shown here is derived from an EMBL/GenBank/DDBJ whole genome shotgun (WGS) entry which is preliminary data.</text>
</comment>
<dbReference type="EMBL" id="BSOW01000080">
    <property type="protein sequence ID" value="GLR92287.1"/>
    <property type="molecule type" value="Genomic_DNA"/>
</dbReference>
<organism evidence="1 2">
    <name type="scientific">Bradyrhizobium iriomotense</name>
    <dbReference type="NCBI Taxonomy" id="441950"/>
    <lineage>
        <taxon>Bacteria</taxon>
        <taxon>Pseudomonadati</taxon>
        <taxon>Pseudomonadota</taxon>
        <taxon>Alphaproteobacteria</taxon>
        <taxon>Hyphomicrobiales</taxon>
        <taxon>Nitrobacteraceae</taxon>
        <taxon>Bradyrhizobium</taxon>
    </lineage>
</organism>